<keyword evidence="14" id="KW-1185">Reference proteome</keyword>
<protein>
    <submittedName>
        <fullName evidence="13">Uncharacterized protein</fullName>
    </submittedName>
</protein>
<dbReference type="Proteomes" id="UP000325577">
    <property type="component" value="Linkage Group LG7"/>
</dbReference>
<proteinExistence type="predicted"/>
<gene>
    <name evidence="13" type="ORF">F0562_015222</name>
</gene>
<keyword evidence="1" id="KW-0245">EGF-like domain</keyword>
<evidence type="ECO:0000256" key="10">
    <source>
        <dbReference type="SAM" id="SignalP"/>
    </source>
</evidence>
<evidence type="ECO:0000256" key="1">
    <source>
        <dbReference type="ARBA" id="ARBA00022536"/>
    </source>
</evidence>
<organism evidence="13 14">
    <name type="scientific">Nyssa sinensis</name>
    <dbReference type="NCBI Taxonomy" id="561372"/>
    <lineage>
        <taxon>Eukaryota</taxon>
        <taxon>Viridiplantae</taxon>
        <taxon>Streptophyta</taxon>
        <taxon>Embryophyta</taxon>
        <taxon>Tracheophyta</taxon>
        <taxon>Spermatophyta</taxon>
        <taxon>Magnoliopsida</taxon>
        <taxon>eudicotyledons</taxon>
        <taxon>Gunneridae</taxon>
        <taxon>Pentapetalae</taxon>
        <taxon>asterids</taxon>
        <taxon>Cornales</taxon>
        <taxon>Nyssaceae</taxon>
        <taxon>Nyssa</taxon>
    </lineage>
</organism>
<keyword evidence="7" id="KW-0472">Membrane</keyword>
<keyword evidence="4" id="KW-0677">Repeat</keyword>
<evidence type="ECO:0000259" key="12">
    <source>
        <dbReference type="Pfam" id="PF25011"/>
    </source>
</evidence>
<keyword evidence="2" id="KW-0812">Transmembrane</keyword>
<evidence type="ECO:0000313" key="13">
    <source>
        <dbReference type="EMBL" id="KAA8517719.1"/>
    </source>
</evidence>
<feature type="signal peptide" evidence="10">
    <location>
        <begin position="1"/>
        <end position="21"/>
    </location>
</feature>
<dbReference type="GO" id="GO:0012505">
    <property type="term" value="C:endomembrane system"/>
    <property type="evidence" value="ECO:0007669"/>
    <property type="project" value="UniProtKB-SubCell"/>
</dbReference>
<evidence type="ECO:0000256" key="2">
    <source>
        <dbReference type="ARBA" id="ARBA00022692"/>
    </source>
</evidence>
<dbReference type="FunFam" id="3.50.30.30:FF:000001">
    <property type="entry name" value="Vacuolar-sorting receptor 1"/>
    <property type="match status" value="1"/>
</dbReference>
<evidence type="ECO:0000256" key="6">
    <source>
        <dbReference type="ARBA" id="ARBA00022989"/>
    </source>
</evidence>
<dbReference type="SUPFAM" id="SSF52025">
    <property type="entry name" value="PA domain"/>
    <property type="match status" value="1"/>
</dbReference>
<dbReference type="Gene3D" id="3.50.30.30">
    <property type="match status" value="1"/>
</dbReference>
<evidence type="ECO:0000256" key="4">
    <source>
        <dbReference type="ARBA" id="ARBA00022737"/>
    </source>
</evidence>
<evidence type="ECO:0000256" key="5">
    <source>
        <dbReference type="ARBA" id="ARBA00022837"/>
    </source>
</evidence>
<evidence type="ECO:0000256" key="8">
    <source>
        <dbReference type="ARBA" id="ARBA00023180"/>
    </source>
</evidence>
<sequence>MREKLGLLVCVWFLLYGSSVGRFVVEKNSLKVISPESLKDVYDCTIANLGVGVPQHGGTMFGTVIYPKVNQKACKNFDDFYISFKLRPGTLPIILLADRGDCYFTLKVRNAQDAGASAILVVDDRIEPLITMDTPEEDDGPDDYLKNLTIPSAFITKAFGDNIKSALSRGDLVNINLDLSNSFPHPDERVKYEFWTNSNYECGPKCENQIEFVKNFKGAAQMLEQKGHAQFTPHYITWYCPEAFLLSKLCRSQCINRGRYCALDPEEGFRRGYEGRDVVVQNLREACFFKVANESGKPWLWWDYVNDFAIWCPMKEKKYNKQCADQVIQSLGSRLTNALETPMQIKRNPVLKAEQEAQMGEGTHGAVTISPTLIINNKHYRGKLDKETVLKAICSGFQQTTKPAIYLSEDYHLNFVF</sequence>
<keyword evidence="5" id="KW-0106">Calcium</keyword>
<evidence type="ECO:0000259" key="11">
    <source>
        <dbReference type="Pfam" id="PF02225"/>
    </source>
</evidence>
<keyword evidence="6" id="KW-1133">Transmembrane helix</keyword>
<reference evidence="13 14" key="1">
    <citation type="submission" date="2019-09" db="EMBL/GenBank/DDBJ databases">
        <title>A chromosome-level genome assembly of the Chinese tupelo Nyssa sinensis.</title>
        <authorList>
            <person name="Yang X."/>
            <person name="Kang M."/>
            <person name="Yang Y."/>
            <person name="Xiong H."/>
            <person name="Wang M."/>
            <person name="Zhang Z."/>
            <person name="Wang Z."/>
            <person name="Wu H."/>
            <person name="Ma T."/>
            <person name="Liu J."/>
            <person name="Xi Z."/>
        </authorList>
    </citation>
    <scope>NUCLEOTIDE SEQUENCE [LARGE SCALE GENOMIC DNA]</scope>
    <source>
        <strain evidence="13">J267</strain>
        <tissue evidence="13">Leaf</tissue>
    </source>
</reference>
<dbReference type="AlphaFoldDB" id="A0A5J4ZI20"/>
<dbReference type="InterPro" id="IPR046450">
    <property type="entry name" value="PA_dom_sf"/>
</dbReference>
<dbReference type="InterPro" id="IPR056858">
    <property type="entry name" value="VSR_TRX"/>
</dbReference>
<dbReference type="EMBL" id="CM018050">
    <property type="protein sequence ID" value="KAA8517719.1"/>
    <property type="molecule type" value="Genomic_DNA"/>
</dbReference>
<dbReference type="InterPro" id="IPR003137">
    <property type="entry name" value="PA_domain"/>
</dbReference>
<dbReference type="Pfam" id="PF02225">
    <property type="entry name" value="PA"/>
    <property type="match status" value="1"/>
</dbReference>
<feature type="chain" id="PRO_5023881610" evidence="10">
    <location>
        <begin position="22"/>
        <end position="417"/>
    </location>
</feature>
<feature type="domain" description="Vacuolar sorting receptor thioredoxin-like" evidence="12">
    <location>
        <begin position="190"/>
        <end position="394"/>
    </location>
</feature>
<keyword evidence="3 10" id="KW-0732">Signal</keyword>
<name>A0A5J4ZI20_9ASTE</name>
<dbReference type="Pfam" id="PF25011">
    <property type="entry name" value="VSR_TRX"/>
    <property type="match status" value="1"/>
</dbReference>
<evidence type="ECO:0000256" key="7">
    <source>
        <dbReference type="ARBA" id="ARBA00023136"/>
    </source>
</evidence>
<dbReference type="PANTHER" id="PTHR22702">
    <property type="entry name" value="PROTEASE-ASSOCIATED DOMAIN-CONTAINING PROTEIN"/>
    <property type="match status" value="1"/>
</dbReference>
<feature type="domain" description="PA" evidence="11">
    <location>
        <begin position="62"/>
        <end position="163"/>
    </location>
</feature>
<dbReference type="OrthoDB" id="10045365at2759"/>
<evidence type="ECO:0000256" key="9">
    <source>
        <dbReference type="ARBA" id="ARBA00046288"/>
    </source>
</evidence>
<dbReference type="PANTHER" id="PTHR22702:SF1">
    <property type="entry name" value="PROTEASE-ASSOCIATED DOMAIN-CONTAINING PROTEIN 1"/>
    <property type="match status" value="1"/>
</dbReference>
<keyword evidence="8" id="KW-0325">Glycoprotein</keyword>
<evidence type="ECO:0000256" key="3">
    <source>
        <dbReference type="ARBA" id="ARBA00022729"/>
    </source>
</evidence>
<accession>A0A5J4ZI20</accession>
<comment type="subcellular location">
    <subcellularLocation>
        <location evidence="9">Endomembrane system</location>
        <topology evidence="9">Single-pass type I membrane protein</topology>
    </subcellularLocation>
</comment>
<evidence type="ECO:0000313" key="14">
    <source>
        <dbReference type="Proteomes" id="UP000325577"/>
    </source>
</evidence>